<evidence type="ECO:0000259" key="1">
    <source>
        <dbReference type="Pfam" id="PF14191"/>
    </source>
</evidence>
<dbReference type="EMBL" id="JACOPE010000001">
    <property type="protein sequence ID" value="MBC5684860.1"/>
    <property type="molecule type" value="Genomic_DNA"/>
</dbReference>
<protein>
    <recommendedName>
        <fullName evidence="1">YodL-like domain-containing protein</fullName>
    </recommendedName>
</protein>
<sequence length="191" mass="22011">MVFFVPFWEGGNIYSCSDMDYVKEYCLEVDAANYKCLYSDRMLESDDLDGLYATFNDNPPADYKVHSLSVSDVVIMHQNGETKAYYVDQFGFAELPDFAAQREKILDIVSEIENVDYENDLTCISFYAAECAEDEIYGLTDNTLYQLNRLNTYGLLCMCIPLYNETLRDCFTVGEKKKYQKIDDNGELVIE</sequence>
<dbReference type="Pfam" id="PF14191">
    <property type="entry name" value="YodL"/>
    <property type="match status" value="1"/>
</dbReference>
<evidence type="ECO:0000313" key="2">
    <source>
        <dbReference type="EMBL" id="MBC5684860.1"/>
    </source>
</evidence>
<accession>A0ABR7GBP3</accession>
<name>A0ABR7GBP3_9FIRM</name>
<reference evidence="2 3" key="1">
    <citation type="submission" date="2020-08" db="EMBL/GenBank/DDBJ databases">
        <title>Genome public.</title>
        <authorList>
            <person name="Liu C."/>
            <person name="Sun Q."/>
        </authorList>
    </citation>
    <scope>NUCLEOTIDE SEQUENCE [LARGE SCALE GENOMIC DNA]</scope>
    <source>
        <strain evidence="2 3">NSJ-13</strain>
    </source>
</reference>
<keyword evidence="3" id="KW-1185">Reference proteome</keyword>
<dbReference type="Proteomes" id="UP000631576">
    <property type="component" value="Unassembled WGS sequence"/>
</dbReference>
<organism evidence="2 3">
    <name type="scientific">Ruminococcus hominis</name>
    <dbReference type="NCBI Taxonomy" id="2763065"/>
    <lineage>
        <taxon>Bacteria</taxon>
        <taxon>Bacillati</taxon>
        <taxon>Bacillota</taxon>
        <taxon>Clostridia</taxon>
        <taxon>Eubacteriales</taxon>
        <taxon>Oscillospiraceae</taxon>
        <taxon>Ruminococcus</taxon>
    </lineage>
</organism>
<comment type="caution">
    <text evidence="2">The sequence shown here is derived from an EMBL/GenBank/DDBJ whole genome shotgun (WGS) entry which is preliminary data.</text>
</comment>
<evidence type="ECO:0000313" key="3">
    <source>
        <dbReference type="Proteomes" id="UP000631576"/>
    </source>
</evidence>
<proteinExistence type="predicted"/>
<feature type="domain" description="YodL-like" evidence="1">
    <location>
        <begin position="19"/>
        <end position="98"/>
    </location>
</feature>
<dbReference type="InterPro" id="IPR025923">
    <property type="entry name" value="YodL-like_dom"/>
</dbReference>
<gene>
    <name evidence="2" type="ORF">H8S40_15170</name>
</gene>